<feature type="domain" description="DUF3644" evidence="2">
    <location>
        <begin position="6"/>
        <end position="132"/>
    </location>
</feature>
<feature type="compositionally biased region" description="Basic residues" evidence="1">
    <location>
        <begin position="347"/>
        <end position="359"/>
    </location>
</feature>
<evidence type="ECO:0000259" key="2">
    <source>
        <dbReference type="Pfam" id="PF12358"/>
    </source>
</evidence>
<name>A0A1G6U9Y2_9ACTN</name>
<dbReference type="AlphaFoldDB" id="A0A1G6U9Y2"/>
<dbReference type="Proteomes" id="UP000199416">
    <property type="component" value="Unassembled WGS sequence"/>
</dbReference>
<keyword evidence="4" id="KW-1185">Reference proteome</keyword>
<dbReference type="Pfam" id="PF12358">
    <property type="entry name" value="DUF3644"/>
    <property type="match status" value="1"/>
</dbReference>
<proteinExistence type="predicted"/>
<evidence type="ECO:0000313" key="4">
    <source>
        <dbReference type="Proteomes" id="UP000199416"/>
    </source>
</evidence>
<protein>
    <recommendedName>
        <fullName evidence="2">DUF3644 domain-containing protein</fullName>
    </recommendedName>
</protein>
<feature type="region of interest" description="Disordered" evidence="1">
    <location>
        <begin position="347"/>
        <end position="366"/>
    </location>
</feature>
<organism evidence="3 4">
    <name type="scientific">Geodermatophilus telluris</name>
    <dbReference type="NCBI Taxonomy" id="1190417"/>
    <lineage>
        <taxon>Bacteria</taxon>
        <taxon>Bacillati</taxon>
        <taxon>Actinomycetota</taxon>
        <taxon>Actinomycetes</taxon>
        <taxon>Geodermatophilales</taxon>
        <taxon>Geodermatophilaceae</taxon>
        <taxon>Geodermatophilus</taxon>
    </lineage>
</organism>
<dbReference type="InterPro" id="IPR022104">
    <property type="entry name" value="DUF3644"/>
</dbReference>
<reference evidence="4" key="1">
    <citation type="submission" date="2016-10" db="EMBL/GenBank/DDBJ databases">
        <authorList>
            <person name="Varghese N."/>
            <person name="Submissions S."/>
        </authorList>
    </citation>
    <scope>NUCLEOTIDE SEQUENCE [LARGE SCALE GENOMIC DNA]</scope>
    <source>
        <strain evidence="4">DSM 45421</strain>
    </source>
</reference>
<dbReference type="STRING" id="1190417.SAMN05660690_4103"/>
<sequence>MFRAAAVESMTLAVELFNRPSPVARDHAVVMMAAHSFEMLLKGIIFQARGTVREPGSEDSLSLGRCIDIAADDLTVLRPDERVVLRSLKQDRDAATHDVIVMAEELLWVHMRSAVTIFQRLSRDVLGVEEAALPGRVLPVSAAPPEDLGQLLDQEVEAVRQLLQPGRRRRDEAAARLRPLLALDGSATGRSDPPTDREVARAERALRAGNDWRTVLPGLTTLSVRNRPHPDASEIVLQVGKAPDAVPVRRAHAGEDATALAYRQSNPFDEFSIKLTSFGERLGLGRQQGLAIVEHLELKDDDRAYFIRRNRNGNVVYQGLSARALHIARQALDDGLDVDAVTQAYNARRRPGAKARPRRAAPAESA</sequence>
<dbReference type="EMBL" id="FMZF01000007">
    <property type="protein sequence ID" value="SDD37397.1"/>
    <property type="molecule type" value="Genomic_DNA"/>
</dbReference>
<evidence type="ECO:0000313" key="3">
    <source>
        <dbReference type="EMBL" id="SDD37397.1"/>
    </source>
</evidence>
<gene>
    <name evidence="3" type="ORF">SAMN05660690_4103</name>
</gene>
<evidence type="ECO:0000256" key="1">
    <source>
        <dbReference type="SAM" id="MobiDB-lite"/>
    </source>
</evidence>
<accession>A0A1G6U9Y2</accession>